<keyword evidence="2" id="KW-0472">Membrane</keyword>
<proteinExistence type="predicted"/>
<evidence type="ECO:0000313" key="3">
    <source>
        <dbReference type="EMBL" id="KAK0654947.1"/>
    </source>
</evidence>
<accession>A0AA39YLT6</accession>
<evidence type="ECO:0000256" key="2">
    <source>
        <dbReference type="SAM" id="Phobius"/>
    </source>
</evidence>
<keyword evidence="4" id="KW-1185">Reference proteome</keyword>
<comment type="caution">
    <text evidence="3">The sequence shown here is derived from an EMBL/GenBank/DDBJ whole genome shotgun (WGS) entry which is preliminary data.</text>
</comment>
<name>A0AA39YLT6_9PEZI</name>
<evidence type="ECO:0000256" key="1">
    <source>
        <dbReference type="SAM" id="MobiDB-lite"/>
    </source>
</evidence>
<feature type="region of interest" description="Disordered" evidence="1">
    <location>
        <begin position="36"/>
        <end position="61"/>
    </location>
</feature>
<keyword evidence="2" id="KW-0812">Transmembrane</keyword>
<keyword evidence="2" id="KW-1133">Transmembrane helix</keyword>
<organism evidence="3 4">
    <name type="scientific">Cercophora newfieldiana</name>
    <dbReference type="NCBI Taxonomy" id="92897"/>
    <lineage>
        <taxon>Eukaryota</taxon>
        <taxon>Fungi</taxon>
        <taxon>Dikarya</taxon>
        <taxon>Ascomycota</taxon>
        <taxon>Pezizomycotina</taxon>
        <taxon>Sordariomycetes</taxon>
        <taxon>Sordariomycetidae</taxon>
        <taxon>Sordariales</taxon>
        <taxon>Lasiosphaeriaceae</taxon>
        <taxon>Cercophora</taxon>
    </lineage>
</organism>
<dbReference type="AlphaFoldDB" id="A0AA39YLT6"/>
<feature type="transmembrane region" description="Helical" evidence="2">
    <location>
        <begin position="86"/>
        <end position="104"/>
    </location>
</feature>
<evidence type="ECO:0000313" key="4">
    <source>
        <dbReference type="Proteomes" id="UP001174936"/>
    </source>
</evidence>
<protein>
    <submittedName>
        <fullName evidence="3">Uncharacterized protein</fullName>
    </submittedName>
</protein>
<gene>
    <name evidence="3" type="ORF">B0T16DRAFT_450694</name>
</gene>
<feature type="compositionally biased region" description="Polar residues" evidence="1">
    <location>
        <begin position="36"/>
        <end position="48"/>
    </location>
</feature>
<sequence>MNFDLGPRRQCSHRSQVIIVCGTTCVVPVKELVSNTSEKNASSSNPSGNDEEQDGNDMPQPIRVLVKPVRRRASIDLISTMSAREFVIYAFYLLSLGLLSRLPTNIYLFASGRPLSYTKDFIEAPVYFVMMMMLRGMACAIGITIVRLWHAVGVIRRRPSAK</sequence>
<feature type="transmembrane region" description="Helical" evidence="2">
    <location>
        <begin position="124"/>
        <end position="149"/>
    </location>
</feature>
<dbReference type="EMBL" id="JAULSV010000001">
    <property type="protein sequence ID" value="KAK0654947.1"/>
    <property type="molecule type" value="Genomic_DNA"/>
</dbReference>
<reference evidence="3" key="1">
    <citation type="submission" date="2023-06" db="EMBL/GenBank/DDBJ databases">
        <title>Genome-scale phylogeny and comparative genomics of the fungal order Sordariales.</title>
        <authorList>
            <consortium name="Lawrence Berkeley National Laboratory"/>
            <person name="Hensen N."/>
            <person name="Bonometti L."/>
            <person name="Westerberg I."/>
            <person name="Brannstrom I.O."/>
            <person name="Guillou S."/>
            <person name="Cros-Aarteil S."/>
            <person name="Calhoun S."/>
            <person name="Haridas S."/>
            <person name="Kuo A."/>
            <person name="Mondo S."/>
            <person name="Pangilinan J."/>
            <person name="Riley R."/>
            <person name="Labutti K."/>
            <person name="Andreopoulos B."/>
            <person name="Lipzen A."/>
            <person name="Chen C."/>
            <person name="Yanf M."/>
            <person name="Daum C."/>
            <person name="Ng V."/>
            <person name="Clum A."/>
            <person name="Steindorff A."/>
            <person name="Ohm R."/>
            <person name="Martin F."/>
            <person name="Silar P."/>
            <person name="Natvig D."/>
            <person name="Lalanne C."/>
            <person name="Gautier V."/>
            <person name="Ament-Velasquez S.L."/>
            <person name="Kruys A."/>
            <person name="Hutchinson M.I."/>
            <person name="Powell A.J."/>
            <person name="Barry K."/>
            <person name="Miller A.N."/>
            <person name="Grigoriev I.V."/>
            <person name="Debuchy R."/>
            <person name="Gladieux P."/>
            <person name="Thoren M.H."/>
            <person name="Johannesson H."/>
        </authorList>
    </citation>
    <scope>NUCLEOTIDE SEQUENCE</scope>
    <source>
        <strain evidence="3">SMH2532-1</strain>
    </source>
</reference>
<dbReference type="Proteomes" id="UP001174936">
    <property type="component" value="Unassembled WGS sequence"/>
</dbReference>